<dbReference type="AlphaFoldDB" id="A0A7D7S6Y9"/>
<protein>
    <recommendedName>
        <fullName evidence="4">DUF4149 domain-containing protein</fullName>
    </recommendedName>
</protein>
<proteinExistence type="predicted"/>
<reference evidence="2 3" key="1">
    <citation type="submission" date="2020-07" db="EMBL/GenBank/DDBJ databases">
        <title>Genomic diversity of species in the Neisseriaceae family.</title>
        <authorList>
            <person name="Vincent A.T."/>
            <person name="Bernet E."/>
            <person name="Veyrier F.J."/>
        </authorList>
    </citation>
    <scope>NUCLEOTIDE SEQUENCE [LARGE SCALE GENOMIC DNA]</scope>
    <source>
        <strain evidence="2 3">DSM 22244</strain>
    </source>
</reference>
<accession>A0A7D7S6Y9</accession>
<keyword evidence="1" id="KW-0472">Membrane</keyword>
<dbReference type="RefSeq" id="WP_182121690.1">
    <property type="nucleotide sequence ID" value="NZ_CP059567.1"/>
</dbReference>
<evidence type="ECO:0000256" key="1">
    <source>
        <dbReference type="SAM" id="Phobius"/>
    </source>
</evidence>
<gene>
    <name evidence="2" type="ORF">H3L94_08675</name>
</gene>
<feature type="transmembrane region" description="Helical" evidence="1">
    <location>
        <begin position="12"/>
        <end position="31"/>
    </location>
</feature>
<feature type="transmembrane region" description="Helical" evidence="1">
    <location>
        <begin position="111"/>
        <end position="136"/>
    </location>
</feature>
<dbReference type="Proteomes" id="UP000514752">
    <property type="component" value="Chromosome"/>
</dbReference>
<feature type="transmembrane region" description="Helical" evidence="1">
    <location>
        <begin position="80"/>
        <end position="99"/>
    </location>
</feature>
<feature type="transmembrane region" description="Helical" evidence="1">
    <location>
        <begin position="156"/>
        <end position="174"/>
    </location>
</feature>
<keyword evidence="1" id="KW-1133">Transmembrane helix</keyword>
<keyword evidence="1" id="KW-0812">Transmembrane</keyword>
<evidence type="ECO:0000313" key="2">
    <source>
        <dbReference type="EMBL" id="QMT39928.1"/>
    </source>
</evidence>
<sequence>MRFSPVAKKTAWWLLFAVTTAVYVTMLTVTLPKLQAFSGGLSVPDMMASGYDAAYLNMLFDRLGEVGRHFYLRRQLALDMLYPILFAAAYGVLLAYLPAKADLSRAWAKRLPLLPVLAGGFDYLENGMLALMLHRYPDISAVQAVSASAFTAAKSLFGALTLLAVAVLLALWGIRRRKAVC</sequence>
<evidence type="ECO:0008006" key="4">
    <source>
        <dbReference type="Google" id="ProtNLM"/>
    </source>
</evidence>
<dbReference type="KEGG" id="nsg:H3L94_08675"/>
<name>A0A7D7S6Y9_9NEIS</name>
<evidence type="ECO:0000313" key="3">
    <source>
        <dbReference type="Proteomes" id="UP000514752"/>
    </source>
</evidence>
<organism evidence="2 3">
    <name type="scientific">Neisseria shayeganii</name>
    <dbReference type="NCBI Taxonomy" id="607712"/>
    <lineage>
        <taxon>Bacteria</taxon>
        <taxon>Pseudomonadati</taxon>
        <taxon>Pseudomonadota</taxon>
        <taxon>Betaproteobacteria</taxon>
        <taxon>Neisseriales</taxon>
        <taxon>Neisseriaceae</taxon>
        <taxon>Neisseria</taxon>
    </lineage>
</organism>
<dbReference type="EMBL" id="CP059567">
    <property type="protein sequence ID" value="QMT39928.1"/>
    <property type="molecule type" value="Genomic_DNA"/>
</dbReference>